<dbReference type="PANTHER" id="PTHR43133:SF46">
    <property type="entry name" value="RNA POLYMERASE SIGMA-70 FACTOR ECF SUBFAMILY"/>
    <property type="match status" value="1"/>
</dbReference>
<dbReference type="InterPro" id="IPR013249">
    <property type="entry name" value="RNA_pol_sigma70_r4_t2"/>
</dbReference>
<keyword evidence="8" id="KW-1185">Reference proteome</keyword>
<evidence type="ECO:0000259" key="6">
    <source>
        <dbReference type="Pfam" id="PF08281"/>
    </source>
</evidence>
<dbReference type="InterPro" id="IPR007627">
    <property type="entry name" value="RNA_pol_sigma70_r2"/>
</dbReference>
<dbReference type="NCBIfam" id="TIGR02985">
    <property type="entry name" value="Sig70_bacteroi1"/>
    <property type="match status" value="1"/>
</dbReference>
<dbReference type="RefSeq" id="WP_183974382.1">
    <property type="nucleotide sequence ID" value="NZ_JACIBY010000005.1"/>
</dbReference>
<evidence type="ECO:0000256" key="3">
    <source>
        <dbReference type="ARBA" id="ARBA00023082"/>
    </source>
</evidence>
<evidence type="ECO:0000256" key="4">
    <source>
        <dbReference type="ARBA" id="ARBA00023163"/>
    </source>
</evidence>
<dbReference type="InterPro" id="IPR014327">
    <property type="entry name" value="RNA_pol_sigma70_bacteroid"/>
</dbReference>
<dbReference type="Gene3D" id="1.10.10.10">
    <property type="entry name" value="Winged helix-like DNA-binding domain superfamily/Winged helix DNA-binding domain"/>
    <property type="match status" value="1"/>
</dbReference>
<dbReference type="InterPro" id="IPR013324">
    <property type="entry name" value="RNA_pol_sigma_r3/r4-like"/>
</dbReference>
<organism evidence="7 8">
    <name type="scientific">Runella defluvii</name>
    <dbReference type="NCBI Taxonomy" id="370973"/>
    <lineage>
        <taxon>Bacteria</taxon>
        <taxon>Pseudomonadati</taxon>
        <taxon>Bacteroidota</taxon>
        <taxon>Cytophagia</taxon>
        <taxon>Cytophagales</taxon>
        <taxon>Spirosomataceae</taxon>
        <taxon>Runella</taxon>
    </lineage>
</organism>
<dbReference type="AlphaFoldDB" id="A0A7W5ZKU0"/>
<evidence type="ECO:0000256" key="2">
    <source>
        <dbReference type="ARBA" id="ARBA00023015"/>
    </source>
</evidence>
<dbReference type="Gene3D" id="1.10.1740.10">
    <property type="match status" value="1"/>
</dbReference>
<dbReference type="SUPFAM" id="SSF88946">
    <property type="entry name" value="Sigma2 domain of RNA polymerase sigma factors"/>
    <property type="match status" value="1"/>
</dbReference>
<dbReference type="CDD" id="cd06171">
    <property type="entry name" value="Sigma70_r4"/>
    <property type="match status" value="1"/>
</dbReference>
<dbReference type="InterPro" id="IPR000792">
    <property type="entry name" value="Tscrpt_reg_LuxR_C"/>
</dbReference>
<dbReference type="EMBL" id="JACIBY010000005">
    <property type="protein sequence ID" value="MBB3838703.1"/>
    <property type="molecule type" value="Genomic_DNA"/>
</dbReference>
<dbReference type="Pfam" id="PF04542">
    <property type="entry name" value="Sigma70_r2"/>
    <property type="match status" value="1"/>
</dbReference>
<evidence type="ECO:0000256" key="1">
    <source>
        <dbReference type="ARBA" id="ARBA00010641"/>
    </source>
</evidence>
<dbReference type="PRINTS" id="PR00038">
    <property type="entry name" value="HTHLUXR"/>
</dbReference>
<evidence type="ECO:0000259" key="5">
    <source>
        <dbReference type="Pfam" id="PF04542"/>
    </source>
</evidence>
<dbReference type="PANTHER" id="PTHR43133">
    <property type="entry name" value="RNA POLYMERASE ECF-TYPE SIGMA FACTO"/>
    <property type="match status" value="1"/>
</dbReference>
<dbReference type="InterPro" id="IPR039425">
    <property type="entry name" value="RNA_pol_sigma-70-like"/>
</dbReference>
<proteinExistence type="inferred from homology"/>
<dbReference type="InterPro" id="IPR013325">
    <property type="entry name" value="RNA_pol_sigma_r2"/>
</dbReference>
<dbReference type="SUPFAM" id="SSF88659">
    <property type="entry name" value="Sigma3 and sigma4 domains of RNA polymerase sigma factors"/>
    <property type="match status" value="1"/>
</dbReference>
<gene>
    <name evidence="7" type="ORF">FHS57_002709</name>
</gene>
<sequence length="232" mass="27322">MAENQPSQPQPSNHPFQRPDVEPILLDVEYLIRQAFEEDARRGYELLFRRYYRPLCSQAVRFVYSRAVAEDLVSEVFFSFWKNQAQLHITTTYQAYLYSAVRKRAYSYLQREFHQEMPITDENAEGINNNVEIDPEQLLQYTELYQRIEETVRTLPPQCQRVFVMSRFEGKKHREIADELQISPKTIEAHLSRALSQLRQVLRMGLFCGLMFFVPATSPSEISTPSPTYCHQ</sequence>
<dbReference type="Pfam" id="PF08281">
    <property type="entry name" value="Sigma70_r4_2"/>
    <property type="match status" value="1"/>
</dbReference>
<dbReference type="InterPro" id="IPR036388">
    <property type="entry name" value="WH-like_DNA-bd_sf"/>
</dbReference>
<dbReference type="NCBIfam" id="TIGR02937">
    <property type="entry name" value="sigma70-ECF"/>
    <property type="match status" value="1"/>
</dbReference>
<evidence type="ECO:0000313" key="7">
    <source>
        <dbReference type="EMBL" id="MBB3838703.1"/>
    </source>
</evidence>
<dbReference type="GO" id="GO:0006352">
    <property type="term" value="P:DNA-templated transcription initiation"/>
    <property type="evidence" value="ECO:0007669"/>
    <property type="project" value="InterPro"/>
</dbReference>
<feature type="domain" description="RNA polymerase sigma factor 70 region 4 type 2" evidence="6">
    <location>
        <begin position="146"/>
        <end position="198"/>
    </location>
</feature>
<reference evidence="7 8" key="1">
    <citation type="submission" date="2020-08" db="EMBL/GenBank/DDBJ databases">
        <title>Genomic Encyclopedia of Type Strains, Phase IV (KMG-IV): sequencing the most valuable type-strain genomes for metagenomic binning, comparative biology and taxonomic classification.</title>
        <authorList>
            <person name="Goeker M."/>
        </authorList>
    </citation>
    <scope>NUCLEOTIDE SEQUENCE [LARGE SCALE GENOMIC DNA]</scope>
    <source>
        <strain evidence="7 8">DSM 17976</strain>
    </source>
</reference>
<dbReference type="GO" id="GO:0016987">
    <property type="term" value="F:sigma factor activity"/>
    <property type="evidence" value="ECO:0007669"/>
    <property type="project" value="UniProtKB-KW"/>
</dbReference>
<feature type="domain" description="RNA polymerase sigma-70 region 2" evidence="5">
    <location>
        <begin position="47"/>
        <end position="111"/>
    </location>
</feature>
<dbReference type="GO" id="GO:0003677">
    <property type="term" value="F:DNA binding"/>
    <property type="evidence" value="ECO:0007669"/>
    <property type="project" value="InterPro"/>
</dbReference>
<comment type="similarity">
    <text evidence="1">Belongs to the sigma-70 factor family. ECF subfamily.</text>
</comment>
<dbReference type="Proteomes" id="UP000541352">
    <property type="component" value="Unassembled WGS sequence"/>
</dbReference>
<keyword evidence="4" id="KW-0804">Transcription</keyword>
<dbReference type="InterPro" id="IPR014284">
    <property type="entry name" value="RNA_pol_sigma-70_dom"/>
</dbReference>
<evidence type="ECO:0000313" key="8">
    <source>
        <dbReference type="Proteomes" id="UP000541352"/>
    </source>
</evidence>
<comment type="caution">
    <text evidence="7">The sequence shown here is derived from an EMBL/GenBank/DDBJ whole genome shotgun (WGS) entry which is preliminary data.</text>
</comment>
<keyword evidence="2" id="KW-0805">Transcription regulation</keyword>
<protein>
    <submittedName>
        <fullName evidence="7">RNA polymerase sigma-70 factor (ECF subfamily)</fullName>
    </submittedName>
</protein>
<keyword evidence="3" id="KW-0731">Sigma factor</keyword>
<name>A0A7W5ZKU0_9BACT</name>
<accession>A0A7W5ZKU0</accession>